<reference evidence="6 7" key="1">
    <citation type="submission" date="2019-11" db="EMBL/GenBank/DDBJ databases">
        <title>Nocardia sp. nov. CT2-14 isolated from soil.</title>
        <authorList>
            <person name="Kanchanasin P."/>
            <person name="Tanasupawat S."/>
            <person name="Yuki M."/>
            <person name="Kudo T."/>
        </authorList>
    </citation>
    <scope>NUCLEOTIDE SEQUENCE [LARGE SCALE GENOMIC DNA]</scope>
    <source>
        <strain evidence="6 7">CT2-14</strain>
    </source>
</reference>
<dbReference type="Pfam" id="PF08241">
    <property type="entry name" value="Methyltransf_11"/>
    <property type="match status" value="1"/>
</dbReference>
<evidence type="ECO:0000256" key="4">
    <source>
        <dbReference type="ARBA" id="ARBA00022691"/>
    </source>
</evidence>
<proteinExistence type="predicted"/>
<organism evidence="6 7">
    <name type="scientific">Nocardia aurantiaca</name>
    <dbReference type="NCBI Taxonomy" id="2675850"/>
    <lineage>
        <taxon>Bacteria</taxon>
        <taxon>Bacillati</taxon>
        <taxon>Actinomycetota</taxon>
        <taxon>Actinomycetes</taxon>
        <taxon>Mycobacteriales</taxon>
        <taxon>Nocardiaceae</taxon>
        <taxon>Nocardia</taxon>
    </lineage>
</organism>
<dbReference type="PANTHER" id="PTHR43464:SF19">
    <property type="entry name" value="UBIQUINONE BIOSYNTHESIS O-METHYLTRANSFERASE, MITOCHONDRIAL"/>
    <property type="match status" value="1"/>
</dbReference>
<dbReference type="GO" id="GO:0032259">
    <property type="term" value="P:methylation"/>
    <property type="evidence" value="ECO:0007669"/>
    <property type="project" value="UniProtKB-KW"/>
</dbReference>
<evidence type="ECO:0000313" key="7">
    <source>
        <dbReference type="Proteomes" id="UP000432464"/>
    </source>
</evidence>
<name>A0A6I3KSP9_9NOCA</name>
<evidence type="ECO:0000313" key="6">
    <source>
        <dbReference type="EMBL" id="MTE12547.1"/>
    </source>
</evidence>
<evidence type="ECO:0000256" key="2">
    <source>
        <dbReference type="ARBA" id="ARBA00022679"/>
    </source>
</evidence>
<dbReference type="InterPro" id="IPR013216">
    <property type="entry name" value="Methyltransf_11"/>
</dbReference>
<evidence type="ECO:0000259" key="5">
    <source>
        <dbReference type="Pfam" id="PF08241"/>
    </source>
</evidence>
<accession>A0A6I3KSP9</accession>
<dbReference type="RefSeq" id="WP_154787043.1">
    <property type="nucleotide sequence ID" value="NZ_WMBB01000003.1"/>
</dbReference>
<evidence type="ECO:0000256" key="3">
    <source>
        <dbReference type="ARBA" id="ARBA00022688"/>
    </source>
</evidence>
<dbReference type="GO" id="GO:0061542">
    <property type="term" value="F:3-demethylubiquinol 3-O-methyltransferase activity"/>
    <property type="evidence" value="ECO:0007669"/>
    <property type="project" value="InterPro"/>
</dbReference>
<dbReference type="Gene3D" id="3.40.50.150">
    <property type="entry name" value="Vaccinia Virus protein VP39"/>
    <property type="match status" value="1"/>
</dbReference>
<dbReference type="InterPro" id="IPR029063">
    <property type="entry name" value="SAM-dependent_MTases_sf"/>
</dbReference>
<protein>
    <submittedName>
        <fullName evidence="6">3-demethylubiquinone-9 3-O-methyltransferase</fullName>
    </submittedName>
</protein>
<dbReference type="PANTHER" id="PTHR43464">
    <property type="entry name" value="METHYLTRANSFERASE"/>
    <property type="match status" value="1"/>
</dbReference>
<sequence length="235" mass="26024">MRQSQTESDFFGDFAESWWDDDSAMKGLTSFQRPRFEYFDRFIDDWSGKKVLDVGCGGGFTTEFLAGRGAEVSGMDPSARLVAAARAHAEATGKAIEYSVGRAESLPYADASFDVVTCVDVLEHVDDPALAVQEIARVLRPGGIFCYDTINRTLLARIVMIWIPEYLTGMVARGTHHHDQFIKPAELRRYLDAASLRPLAKQRGLTILGKRRDGDLIMFTTADLSSTYIGAAVRS</sequence>
<keyword evidence="1 6" id="KW-0489">Methyltransferase</keyword>
<dbReference type="AlphaFoldDB" id="A0A6I3KSP9"/>
<keyword evidence="7" id="KW-1185">Reference proteome</keyword>
<dbReference type="EMBL" id="WMBB01000003">
    <property type="protein sequence ID" value="MTE12547.1"/>
    <property type="molecule type" value="Genomic_DNA"/>
</dbReference>
<dbReference type="GO" id="GO:0010420">
    <property type="term" value="F:polyprenyldihydroxybenzoate methyltransferase activity"/>
    <property type="evidence" value="ECO:0007669"/>
    <property type="project" value="InterPro"/>
</dbReference>
<dbReference type="InterPro" id="IPR010233">
    <property type="entry name" value="UbiG_MeTrfase"/>
</dbReference>
<gene>
    <name evidence="6" type="primary">ubiG</name>
    <name evidence="6" type="ORF">GLP40_07115</name>
</gene>
<dbReference type="Proteomes" id="UP000432464">
    <property type="component" value="Unassembled WGS sequence"/>
</dbReference>
<feature type="domain" description="Methyltransferase type 11" evidence="5">
    <location>
        <begin position="52"/>
        <end position="146"/>
    </location>
</feature>
<dbReference type="CDD" id="cd02440">
    <property type="entry name" value="AdoMet_MTases"/>
    <property type="match status" value="1"/>
</dbReference>
<keyword evidence="3" id="KW-0831">Ubiquinone biosynthesis</keyword>
<evidence type="ECO:0000256" key="1">
    <source>
        <dbReference type="ARBA" id="ARBA00022603"/>
    </source>
</evidence>
<dbReference type="SUPFAM" id="SSF53335">
    <property type="entry name" value="S-adenosyl-L-methionine-dependent methyltransferases"/>
    <property type="match status" value="1"/>
</dbReference>
<comment type="caution">
    <text evidence="6">The sequence shown here is derived from an EMBL/GenBank/DDBJ whole genome shotgun (WGS) entry which is preliminary data.</text>
</comment>
<keyword evidence="4" id="KW-0949">S-adenosyl-L-methionine</keyword>
<keyword evidence="2 6" id="KW-0808">Transferase</keyword>
<dbReference type="NCBIfam" id="TIGR01983">
    <property type="entry name" value="UbiG"/>
    <property type="match status" value="1"/>
</dbReference>
<keyword evidence="6" id="KW-0830">Ubiquinone</keyword>